<evidence type="ECO:0000256" key="8">
    <source>
        <dbReference type="SAM" id="SignalP"/>
    </source>
</evidence>
<dbReference type="InterPro" id="IPR003945">
    <property type="entry name" value="NU5C-like"/>
</dbReference>
<feature type="transmembrane region" description="Helical" evidence="7">
    <location>
        <begin position="73"/>
        <end position="96"/>
    </location>
</feature>
<feature type="transmembrane region" description="Helical" evidence="7">
    <location>
        <begin position="164"/>
        <end position="185"/>
    </location>
</feature>
<proteinExistence type="predicted"/>
<dbReference type="GO" id="GO:0012505">
    <property type="term" value="C:endomembrane system"/>
    <property type="evidence" value="ECO:0007669"/>
    <property type="project" value="UniProtKB-SubCell"/>
</dbReference>
<feature type="transmembrane region" description="Helical" evidence="7">
    <location>
        <begin position="414"/>
        <end position="433"/>
    </location>
</feature>
<feature type="domain" description="NADH:quinone oxidoreductase/Mrp antiporter transmembrane" evidence="9">
    <location>
        <begin position="127"/>
        <end position="344"/>
    </location>
</feature>
<feature type="transmembrane region" description="Helical" evidence="7">
    <location>
        <begin position="322"/>
        <end position="340"/>
    </location>
</feature>
<feature type="transmembrane region" description="Helical" evidence="7">
    <location>
        <begin position="294"/>
        <end position="316"/>
    </location>
</feature>
<dbReference type="PATRIC" id="fig|518642.7.peg.9398"/>
<feature type="transmembrane region" description="Helical" evidence="7">
    <location>
        <begin position="31"/>
        <end position="53"/>
    </location>
</feature>
<dbReference type="GO" id="GO:0003954">
    <property type="term" value="F:NADH dehydrogenase activity"/>
    <property type="evidence" value="ECO:0007669"/>
    <property type="project" value="TreeGrafter"/>
</dbReference>
<keyword evidence="3 7" id="KW-1133">Transmembrane helix</keyword>
<keyword evidence="2 5" id="KW-0812">Transmembrane</keyword>
<dbReference type="InterPro" id="IPR001750">
    <property type="entry name" value="ND/Mrp_TM"/>
</dbReference>
<dbReference type="GO" id="GO:0008137">
    <property type="term" value="F:NADH dehydrogenase (ubiquinone) activity"/>
    <property type="evidence" value="ECO:0007669"/>
    <property type="project" value="InterPro"/>
</dbReference>
<evidence type="ECO:0000256" key="1">
    <source>
        <dbReference type="ARBA" id="ARBA00004127"/>
    </source>
</evidence>
<evidence type="ECO:0000256" key="5">
    <source>
        <dbReference type="RuleBase" id="RU000320"/>
    </source>
</evidence>
<dbReference type="PANTHER" id="PTHR42829">
    <property type="entry name" value="NADH-UBIQUINONE OXIDOREDUCTASE CHAIN 5"/>
    <property type="match status" value="1"/>
</dbReference>
<dbReference type="AlphaFoldDB" id="A0A1E7LY45"/>
<feature type="transmembrane region" description="Helical" evidence="7">
    <location>
        <begin position="197"/>
        <end position="216"/>
    </location>
</feature>
<evidence type="ECO:0000256" key="4">
    <source>
        <dbReference type="ARBA" id="ARBA00023136"/>
    </source>
</evidence>
<evidence type="ECO:0000259" key="9">
    <source>
        <dbReference type="Pfam" id="PF00361"/>
    </source>
</evidence>
<organism evidence="11 12">
    <name type="scientific">Streptomyces nanshensis</name>
    <dbReference type="NCBI Taxonomy" id="518642"/>
    <lineage>
        <taxon>Bacteria</taxon>
        <taxon>Bacillati</taxon>
        <taxon>Actinomycetota</taxon>
        <taxon>Actinomycetes</taxon>
        <taxon>Kitasatosporales</taxon>
        <taxon>Streptomycetaceae</taxon>
        <taxon>Streptomyces</taxon>
    </lineage>
</organism>
<comment type="subcellular location">
    <subcellularLocation>
        <location evidence="1">Endomembrane system</location>
        <topology evidence="1">Multi-pass membrane protein</topology>
    </subcellularLocation>
    <subcellularLocation>
        <location evidence="5">Membrane</location>
        <topology evidence="5">Multi-pass membrane protein</topology>
    </subcellularLocation>
</comment>
<dbReference type="Pfam" id="PF00361">
    <property type="entry name" value="Proton_antipo_M"/>
    <property type="match status" value="1"/>
</dbReference>
<evidence type="ECO:0000259" key="10">
    <source>
        <dbReference type="Pfam" id="PF00662"/>
    </source>
</evidence>
<evidence type="ECO:0000256" key="2">
    <source>
        <dbReference type="ARBA" id="ARBA00022692"/>
    </source>
</evidence>
<keyword evidence="8" id="KW-0732">Signal</keyword>
<dbReference type="EMBL" id="LJGZ01000021">
    <property type="protein sequence ID" value="OEV20783.1"/>
    <property type="molecule type" value="Genomic_DNA"/>
</dbReference>
<reference evidence="11 12" key="1">
    <citation type="journal article" date="2016" name="Front. Microbiol.">
        <title>Comparative Genomics Analysis of Streptomyces Species Reveals Their Adaptation to the Marine Environment and Their Diversity at the Genomic Level.</title>
        <authorList>
            <person name="Tian X."/>
            <person name="Zhang Z."/>
            <person name="Yang T."/>
            <person name="Chen M."/>
            <person name="Li J."/>
            <person name="Chen F."/>
            <person name="Yang J."/>
            <person name="Li W."/>
            <person name="Zhang B."/>
            <person name="Zhang Z."/>
            <person name="Wu J."/>
            <person name="Zhang C."/>
            <person name="Long L."/>
            <person name="Xiao J."/>
        </authorList>
    </citation>
    <scope>NUCLEOTIDE SEQUENCE [LARGE SCALE GENOMIC DNA]</scope>
    <source>
        <strain evidence="11 12">SCSIO M10372</strain>
    </source>
</reference>
<evidence type="ECO:0000256" key="7">
    <source>
        <dbReference type="SAM" id="Phobius"/>
    </source>
</evidence>
<evidence type="ECO:0000256" key="3">
    <source>
        <dbReference type="ARBA" id="ARBA00022989"/>
    </source>
</evidence>
<accession>A0A1E7LY45</accession>
<feature type="signal peptide" evidence="8">
    <location>
        <begin position="1"/>
        <end position="16"/>
    </location>
</feature>
<name>A0A1E7LY45_9ACTN</name>
<dbReference type="Proteomes" id="UP000175971">
    <property type="component" value="Unassembled WGS sequence"/>
</dbReference>
<feature type="transmembrane region" description="Helical" evidence="7">
    <location>
        <begin position="388"/>
        <end position="407"/>
    </location>
</feature>
<comment type="caution">
    <text evidence="11">The sequence shown here is derived from an EMBL/GenBank/DDBJ whole genome shotgun (WGS) entry which is preliminary data.</text>
</comment>
<dbReference type="GO" id="GO:0016020">
    <property type="term" value="C:membrane"/>
    <property type="evidence" value="ECO:0007669"/>
    <property type="project" value="UniProtKB-SubCell"/>
</dbReference>
<sequence>MTGMMLLALVALPAVAAVAGSIRPVRGMAPALGAGAALLATALAGALAVTVVVSGPVEMVAAHPDGRAWTGLVVDRVGAIVLLLVCTVSAVVQAFARRYLYGDPAAARFAAAAGALTAATAAMVTAATLVTLAVAWSLTGVILCRLVGVYRPAPSAVDAARRTARAVVIGDAALWAAVALTVAVWGDLDLRHQGDAAIGGTVGTVVACLLVVAAATRCAQMPWHRWLPASLAAPTPVSALLHAGVVNAGGVLLVKLAPIFGAAPVATHLAFAIGAASAVAATTIMLTRPDIKGALVHSTIGQMGFMLVTCGLGLYAATVVHLVAHGLFKASLFLGSGSTVQRYTRRTLAPPAPRMTPPRVAQLAALAGAAAVAAVAVAAWWLPPHAGGVALLVFAVATAARLAWGWLRHHPTVGTLAAMVIVLPGAAIGYLAVVEAVTKFLAPSVPTAGPAAVPAWLLATLVTVLAAGALLLHLAPAIGLDRWRDRLYVAALSAGQQRTRTATGSHPPRLEPAPRPRPVAQPEVARA</sequence>
<evidence type="ECO:0000313" key="12">
    <source>
        <dbReference type="Proteomes" id="UP000175971"/>
    </source>
</evidence>
<dbReference type="GO" id="GO:0042773">
    <property type="term" value="P:ATP synthesis coupled electron transport"/>
    <property type="evidence" value="ECO:0007669"/>
    <property type="project" value="InterPro"/>
</dbReference>
<gene>
    <name evidence="11" type="ORF">AN221_11330</name>
</gene>
<dbReference type="GO" id="GO:0015990">
    <property type="term" value="P:electron transport coupled proton transport"/>
    <property type="evidence" value="ECO:0007669"/>
    <property type="project" value="TreeGrafter"/>
</dbReference>
<protein>
    <submittedName>
        <fullName evidence="11">Sodium:proton antiporter</fullName>
    </submittedName>
</protein>
<dbReference type="PRINTS" id="PR01434">
    <property type="entry name" value="NADHDHGNASE5"/>
</dbReference>
<evidence type="ECO:0000256" key="6">
    <source>
        <dbReference type="SAM" id="MobiDB-lite"/>
    </source>
</evidence>
<feature type="transmembrane region" description="Helical" evidence="7">
    <location>
        <begin position="237"/>
        <end position="260"/>
    </location>
</feature>
<keyword evidence="12" id="KW-1185">Reference proteome</keyword>
<feature type="transmembrane region" description="Helical" evidence="7">
    <location>
        <begin position="266"/>
        <end position="287"/>
    </location>
</feature>
<feature type="transmembrane region" description="Helical" evidence="7">
    <location>
        <begin position="453"/>
        <end position="474"/>
    </location>
</feature>
<feature type="region of interest" description="Disordered" evidence="6">
    <location>
        <begin position="498"/>
        <end position="527"/>
    </location>
</feature>
<keyword evidence="4 7" id="KW-0472">Membrane</keyword>
<feature type="chain" id="PRO_5009197729" evidence="8">
    <location>
        <begin position="17"/>
        <end position="527"/>
    </location>
</feature>
<dbReference type="InterPro" id="IPR001516">
    <property type="entry name" value="Proton_antipo_N"/>
</dbReference>
<feature type="transmembrane region" description="Helical" evidence="7">
    <location>
        <begin position="116"/>
        <end position="143"/>
    </location>
</feature>
<dbReference type="PANTHER" id="PTHR42829:SF1">
    <property type="entry name" value="INORGANIC CARBON TRANSPORTER SUBUNIT DABB-RELATED"/>
    <property type="match status" value="1"/>
</dbReference>
<feature type="transmembrane region" description="Helical" evidence="7">
    <location>
        <begin position="360"/>
        <end position="382"/>
    </location>
</feature>
<evidence type="ECO:0000313" key="11">
    <source>
        <dbReference type="EMBL" id="OEV20783.1"/>
    </source>
</evidence>
<dbReference type="Pfam" id="PF00662">
    <property type="entry name" value="Proton_antipo_N"/>
    <property type="match status" value="1"/>
</dbReference>
<feature type="domain" description="NADH-Ubiquinone oxidoreductase (complex I) chain 5 N-terminal" evidence="10">
    <location>
        <begin position="71"/>
        <end position="109"/>
    </location>
</feature>